<proteinExistence type="predicted"/>
<organism evidence="2 3">
    <name type="scientific">Prorocentrum cordatum</name>
    <dbReference type="NCBI Taxonomy" id="2364126"/>
    <lineage>
        <taxon>Eukaryota</taxon>
        <taxon>Sar</taxon>
        <taxon>Alveolata</taxon>
        <taxon>Dinophyceae</taxon>
        <taxon>Prorocentrales</taxon>
        <taxon>Prorocentraceae</taxon>
        <taxon>Prorocentrum</taxon>
    </lineage>
</organism>
<protein>
    <submittedName>
        <fullName evidence="2">Uncharacterized protein</fullName>
    </submittedName>
</protein>
<keyword evidence="3" id="KW-1185">Reference proteome</keyword>
<evidence type="ECO:0000256" key="1">
    <source>
        <dbReference type="SAM" id="MobiDB-lite"/>
    </source>
</evidence>
<reference evidence="2" key="1">
    <citation type="submission" date="2023-10" db="EMBL/GenBank/DDBJ databases">
        <authorList>
            <person name="Chen Y."/>
            <person name="Shah S."/>
            <person name="Dougan E. K."/>
            <person name="Thang M."/>
            <person name="Chan C."/>
        </authorList>
    </citation>
    <scope>NUCLEOTIDE SEQUENCE [LARGE SCALE GENOMIC DNA]</scope>
</reference>
<gene>
    <name evidence="2" type="ORF">PCOR1329_LOCUS12938</name>
</gene>
<name>A0ABN9QS53_9DINO</name>
<evidence type="ECO:0000313" key="2">
    <source>
        <dbReference type="EMBL" id="CAK0806866.1"/>
    </source>
</evidence>
<accession>A0ABN9QS53</accession>
<feature type="region of interest" description="Disordered" evidence="1">
    <location>
        <begin position="57"/>
        <end position="134"/>
    </location>
</feature>
<evidence type="ECO:0000313" key="3">
    <source>
        <dbReference type="Proteomes" id="UP001189429"/>
    </source>
</evidence>
<feature type="compositionally biased region" description="Basic residues" evidence="1">
    <location>
        <begin position="109"/>
        <end position="119"/>
    </location>
</feature>
<feature type="compositionally biased region" description="Basic and acidic residues" evidence="1">
    <location>
        <begin position="71"/>
        <end position="84"/>
    </location>
</feature>
<comment type="caution">
    <text evidence="2">The sequence shown here is derived from an EMBL/GenBank/DDBJ whole genome shotgun (WGS) entry which is preliminary data.</text>
</comment>
<dbReference type="EMBL" id="CAUYUJ010003794">
    <property type="protein sequence ID" value="CAK0806866.1"/>
    <property type="molecule type" value="Genomic_DNA"/>
</dbReference>
<dbReference type="Proteomes" id="UP001189429">
    <property type="component" value="Unassembled WGS sequence"/>
</dbReference>
<feature type="compositionally biased region" description="Basic and acidic residues" evidence="1">
    <location>
        <begin position="95"/>
        <end position="108"/>
    </location>
</feature>
<sequence>MLTPSQRAEIERAIAVLEGDTPYRFRVLAPPPGLGPENKREWSSVVKSVKAYWAEDPKWDNENTVVTPHHYPPEKSEASRRESQQGRCCSPVTPLDRRGPGDEEERRRAASRARRRRLVPPRNPRGGPPRTASDTFTKIGNKFGTAGYVNAEGEGGAVVASSLNAIACLRRGVCMQPLGEEEVASLVAGGAPVLDEKEAKVLATSNARWSSRK</sequence>